<protein>
    <submittedName>
        <fullName evidence="1">Uncharacterized protein</fullName>
    </submittedName>
</protein>
<evidence type="ECO:0000313" key="2">
    <source>
        <dbReference type="Proteomes" id="UP000197446"/>
    </source>
</evidence>
<proteinExistence type="predicted"/>
<organism evidence="1 2">
    <name type="scientific">Roseateles puraquae</name>
    <dbReference type="NCBI Taxonomy" id="431059"/>
    <lineage>
        <taxon>Bacteria</taxon>
        <taxon>Pseudomonadati</taxon>
        <taxon>Pseudomonadota</taxon>
        <taxon>Betaproteobacteria</taxon>
        <taxon>Burkholderiales</taxon>
        <taxon>Sphaerotilaceae</taxon>
        <taxon>Roseateles</taxon>
    </lineage>
</organism>
<comment type="caution">
    <text evidence="1">The sequence shown here is derived from an EMBL/GenBank/DDBJ whole genome shotgun (WGS) entry which is preliminary data.</text>
</comment>
<reference evidence="1 2" key="1">
    <citation type="journal article" date="2007" name="Int. J. Syst. Evol. Microbiol.">
        <title>Description of Pelomonas aquatica sp. nov. and Pelomonas puraquae sp. nov., isolated from industrial and haemodialysis water.</title>
        <authorList>
            <person name="Gomila M."/>
            <person name="Bowien B."/>
            <person name="Falsen E."/>
            <person name="Moore E.R."/>
            <person name="Lalucat J."/>
        </authorList>
    </citation>
    <scope>NUCLEOTIDE SEQUENCE [LARGE SCALE GENOMIC DNA]</scope>
    <source>
        <strain evidence="1 2">CCUG 52769</strain>
    </source>
</reference>
<keyword evidence="2" id="KW-1185">Reference proteome</keyword>
<dbReference type="AlphaFoldDB" id="A0A254NCC8"/>
<accession>A0A254NCC8</accession>
<dbReference type="Proteomes" id="UP000197446">
    <property type="component" value="Unassembled WGS sequence"/>
</dbReference>
<sequence length="286" mass="29183">MTALGLMPLALLGALAGCGGVGSDVGNDIGQAVGDGVVCGVRNCTESSTLNLDEISPRFTASQAAGDSAVQVRGNLGKSANLLTTVLMAPNERLSASIDGSPEVTMDNPDGKRYDYTAQLPAASALPVVQVVFTRAGVRHVSQVTMPPAFTVLQPMGTPLMTRGGLALPVRLSLATVGTASATAVGSCTRADGSRFTTTGTALGVRADGVVGGGYRLEPATVDDALNAASRSQNNDDPRTSAVARCDLTIVWTSTALGSTPATMNRHGVLRGERSASHLLSYDARP</sequence>
<gene>
    <name evidence="1" type="ORF">CDO81_08125</name>
</gene>
<dbReference type="EMBL" id="NISI01000002">
    <property type="protein sequence ID" value="OWR04542.1"/>
    <property type="molecule type" value="Genomic_DNA"/>
</dbReference>
<name>A0A254NCC8_9BURK</name>
<evidence type="ECO:0000313" key="1">
    <source>
        <dbReference type="EMBL" id="OWR04542.1"/>
    </source>
</evidence>